<dbReference type="Gene3D" id="3.40.50.10240">
    <property type="entry name" value="Thiamin pyrophosphokinase, catalytic domain"/>
    <property type="match status" value="1"/>
</dbReference>
<dbReference type="GO" id="GO:0009229">
    <property type="term" value="P:thiamine diphosphate biosynthetic process"/>
    <property type="evidence" value="ECO:0007669"/>
    <property type="project" value="InterPro"/>
</dbReference>
<dbReference type="Proteomes" id="UP000003167">
    <property type="component" value="Unassembled WGS sequence"/>
</dbReference>
<evidence type="ECO:0000256" key="3">
    <source>
        <dbReference type="ARBA" id="ARBA00022777"/>
    </source>
</evidence>
<dbReference type="PATRIC" id="fig|999422.3.peg.1104"/>
<evidence type="ECO:0000256" key="2">
    <source>
        <dbReference type="ARBA" id="ARBA00022741"/>
    </source>
</evidence>
<dbReference type="InterPro" id="IPR053149">
    <property type="entry name" value="TPK"/>
</dbReference>
<dbReference type="NCBIfam" id="TIGR01378">
    <property type="entry name" value="thi_PPkinase"/>
    <property type="match status" value="1"/>
</dbReference>
<dbReference type="EMBL" id="AGEK01000019">
    <property type="protein sequence ID" value="EHO71958.1"/>
    <property type="molecule type" value="Genomic_DNA"/>
</dbReference>
<organism evidence="8 9">
    <name type="scientific">Segatella maculosa OT 289</name>
    <dbReference type="NCBI Taxonomy" id="999422"/>
    <lineage>
        <taxon>Bacteria</taxon>
        <taxon>Pseudomonadati</taxon>
        <taxon>Bacteroidota</taxon>
        <taxon>Bacteroidia</taxon>
        <taxon>Bacteroidales</taxon>
        <taxon>Prevotellaceae</taxon>
        <taxon>Segatella</taxon>
    </lineage>
</organism>
<dbReference type="GO" id="GO:0016301">
    <property type="term" value="F:kinase activity"/>
    <property type="evidence" value="ECO:0007669"/>
    <property type="project" value="UniProtKB-KW"/>
</dbReference>
<dbReference type="InterPro" id="IPR049442">
    <property type="entry name" value="Thi_PPkinase-like_C"/>
</dbReference>
<evidence type="ECO:0000256" key="4">
    <source>
        <dbReference type="ARBA" id="ARBA00022840"/>
    </source>
</evidence>
<keyword evidence="9" id="KW-1185">Reference proteome</keyword>
<dbReference type="InterPro" id="IPR006282">
    <property type="entry name" value="Thi_PPkinase"/>
</dbReference>
<sequence>MNCYPLIRQGTHFDTVIVANGAFPEGAVALDVIHHAQHIIACDGGAEMLIARGIEPRKITVVGDGDSITPALKERLHFIQVDEQNDNDLTKATRYVASLPRMKGATVAYLAATGKREDHTMANISLLMRYYQEFDLHPVMLTDYGYFIPTCMESRFETFARQQVSIFNFGCKRLESEGLVWNTRAFDSLWQGTLNEAQGNHVCLHGDSFYLVYLTLEEKIKR</sequence>
<accession>H1HLN0</accession>
<evidence type="ECO:0000313" key="9">
    <source>
        <dbReference type="Proteomes" id="UP000003167"/>
    </source>
</evidence>
<evidence type="ECO:0000256" key="5">
    <source>
        <dbReference type="NCBIfam" id="TIGR01378"/>
    </source>
</evidence>
<evidence type="ECO:0000313" key="8">
    <source>
        <dbReference type="EMBL" id="EHO71958.1"/>
    </source>
</evidence>
<proteinExistence type="predicted"/>
<dbReference type="OrthoDB" id="1132102at2"/>
<feature type="domain" description="Thiamin pyrophosphokinase catalytic" evidence="6">
    <location>
        <begin position="32"/>
        <end position="132"/>
    </location>
</feature>
<evidence type="ECO:0000259" key="7">
    <source>
        <dbReference type="Pfam" id="PF21275"/>
    </source>
</evidence>
<dbReference type="SUPFAM" id="SSF63999">
    <property type="entry name" value="Thiamin pyrophosphokinase, catalytic domain"/>
    <property type="match status" value="1"/>
</dbReference>
<feature type="domain" description="Thiamin pyrophosphokinase-like substrate-binding" evidence="7">
    <location>
        <begin position="145"/>
        <end position="213"/>
    </location>
</feature>
<keyword evidence="1" id="KW-0808">Transferase</keyword>
<dbReference type="EC" id="2.7.6.2" evidence="5"/>
<keyword evidence="4" id="KW-0067">ATP-binding</keyword>
<comment type="caution">
    <text evidence="8">The sequence shown here is derived from an EMBL/GenBank/DDBJ whole genome shotgun (WGS) entry which is preliminary data.</text>
</comment>
<evidence type="ECO:0000256" key="1">
    <source>
        <dbReference type="ARBA" id="ARBA00022679"/>
    </source>
</evidence>
<protein>
    <recommendedName>
        <fullName evidence="5">Thiamine diphosphokinase</fullName>
        <ecNumber evidence="5">2.7.6.2</ecNumber>
    </recommendedName>
</protein>
<dbReference type="GO" id="GO:0004788">
    <property type="term" value="F:thiamine diphosphokinase activity"/>
    <property type="evidence" value="ECO:0007669"/>
    <property type="project" value="UniProtKB-UniRule"/>
</dbReference>
<dbReference type="CDD" id="cd07995">
    <property type="entry name" value="TPK"/>
    <property type="match status" value="1"/>
</dbReference>
<reference evidence="8 9" key="1">
    <citation type="submission" date="2011-12" db="EMBL/GenBank/DDBJ databases">
        <title>The Genome Sequence of Prevotella maculosa OT 289.</title>
        <authorList>
            <consortium name="The Broad Institute Genome Sequencing Platform"/>
            <person name="Earl A."/>
            <person name="Ward D."/>
            <person name="Feldgarden M."/>
            <person name="Gevers D."/>
            <person name="Izard J."/>
            <person name="Blanton J.M."/>
            <person name="Mathney J."/>
            <person name="Tanner A.C."/>
            <person name="Dewhirst F.E."/>
            <person name="Young S.K."/>
            <person name="Zeng Q."/>
            <person name="Gargeya S."/>
            <person name="Fitzgerald M."/>
            <person name="Haas B."/>
            <person name="Abouelleil A."/>
            <person name="Alvarado L."/>
            <person name="Arachchi H.M."/>
            <person name="Berlin A."/>
            <person name="Chapman S.B."/>
            <person name="Gearin G."/>
            <person name="Goldberg J."/>
            <person name="Griggs A."/>
            <person name="Gujja S."/>
            <person name="Hansen M."/>
            <person name="Heiman D."/>
            <person name="Howarth C."/>
            <person name="Larimer J."/>
            <person name="Lui A."/>
            <person name="MacDonald P.J.P."/>
            <person name="McCowen C."/>
            <person name="Montmayeur A."/>
            <person name="Murphy C."/>
            <person name="Neiman D."/>
            <person name="Pearson M."/>
            <person name="Priest M."/>
            <person name="Roberts A."/>
            <person name="Saif S."/>
            <person name="Shea T."/>
            <person name="Sisk P."/>
            <person name="Stolte C."/>
            <person name="Sykes S."/>
            <person name="Wortman J."/>
            <person name="Nusbaum C."/>
            <person name="Birren B."/>
        </authorList>
    </citation>
    <scope>NUCLEOTIDE SEQUENCE [LARGE SCALE GENOMIC DNA]</scope>
    <source>
        <strain evidence="8 9">OT 289</strain>
    </source>
</reference>
<dbReference type="RefSeq" id="WP_008564934.1">
    <property type="nucleotide sequence ID" value="NZ_JH594502.1"/>
</dbReference>
<keyword evidence="3 8" id="KW-0418">Kinase</keyword>
<keyword evidence="2" id="KW-0547">Nucleotide-binding</keyword>
<dbReference type="InterPro" id="IPR007371">
    <property type="entry name" value="TPK_catalytic"/>
</dbReference>
<dbReference type="InterPro" id="IPR036759">
    <property type="entry name" value="TPK_catalytic_sf"/>
</dbReference>
<dbReference type="Pfam" id="PF21275">
    <property type="entry name" value="Thi_PPkinase_C"/>
    <property type="match status" value="1"/>
</dbReference>
<dbReference type="STRING" id="999422.HMPREF9944_01074"/>
<dbReference type="PANTHER" id="PTHR41299:SF1">
    <property type="entry name" value="THIAMINE PYROPHOSPHOKINASE"/>
    <property type="match status" value="1"/>
</dbReference>
<gene>
    <name evidence="8" type="ORF">HMPREF9944_01074</name>
</gene>
<evidence type="ECO:0000259" key="6">
    <source>
        <dbReference type="Pfam" id="PF04263"/>
    </source>
</evidence>
<dbReference type="GO" id="GO:0006772">
    <property type="term" value="P:thiamine metabolic process"/>
    <property type="evidence" value="ECO:0007669"/>
    <property type="project" value="UniProtKB-UniRule"/>
</dbReference>
<dbReference type="AlphaFoldDB" id="H1HLN0"/>
<dbReference type="PANTHER" id="PTHR41299">
    <property type="entry name" value="THIAMINE PYROPHOSPHOKINASE"/>
    <property type="match status" value="1"/>
</dbReference>
<dbReference type="GO" id="GO:0005524">
    <property type="term" value="F:ATP binding"/>
    <property type="evidence" value="ECO:0007669"/>
    <property type="project" value="UniProtKB-KW"/>
</dbReference>
<dbReference type="Pfam" id="PF04263">
    <property type="entry name" value="TPK_catalytic"/>
    <property type="match status" value="1"/>
</dbReference>
<dbReference type="HOGENOM" id="CLU_044237_2_0_10"/>
<name>H1HLN0_9BACT</name>